<feature type="compositionally biased region" description="Acidic residues" evidence="7">
    <location>
        <begin position="138"/>
        <end position="148"/>
    </location>
</feature>
<comment type="subcellular location">
    <subcellularLocation>
        <location evidence="1 6">Nucleus</location>
    </subcellularLocation>
</comment>
<dbReference type="Pfam" id="PF05225">
    <property type="entry name" value="HTH_psq"/>
    <property type="match status" value="1"/>
</dbReference>
<dbReference type="InterPro" id="IPR009057">
    <property type="entry name" value="Homeodomain-like_sf"/>
</dbReference>
<name>A0A9C6T2D7_DROAB</name>
<dbReference type="Gene3D" id="1.10.10.60">
    <property type="entry name" value="Homeodomain-like"/>
    <property type="match status" value="2"/>
</dbReference>
<feature type="compositionally biased region" description="Low complexity" evidence="7">
    <location>
        <begin position="302"/>
        <end position="314"/>
    </location>
</feature>
<dbReference type="CTD" id="44936"/>
<gene>
    <name evidence="10" type="primary">LOC117576414</name>
</gene>
<dbReference type="OrthoDB" id="10028342at2759"/>
<sequence>MQSNAIEQQQQQQQQLANLVTPTTSDASAAAASPTLKDTPSPSADAPLDLSSKPSPNSSISGDIKPVRALFDSVPSSMGRHSYSQEELNSALQDVVANKSAGTRKASSQYLLQRSVLRNKMDNMSLSSKQTHGVKLEEQEDSGDEVNDADSNGSGAASGFQEFAQRMAANNEHLRKLSGMSEHNGSDLGDDLEPGMSPKLARPQSGGTPTATAAGGAVGMPVPIDVNVLLRTLMLAAGIGVMPKLDETQTLGDLVKSLVLANSGGLLNDSLVNAVAAGHEINGDQRLLQQQHQQQHHHHHQQQQQQQHQQQQQQLAAVAAFRRHIPKSETPETNSSLDANEMCEDPILKIPSFKVSGAGNISPPLLPQHNNSSSMSNNNNSMSNRNGDHSPHSASPMLAAAVAAAAANNSYRQQQNSGSNSGGGGSSNLLSPSPTSIQKMMATSIHRKLNEQSSQDSLLRNNGNTSGSECSSTGGSNGNVSLSNNNNGSNSSNSYKKPSISVAKIIGGTDTSRFGASPNMLAQPHHSHLPAHHAAAAAAAAVASHHHSQHQQQLSAADAALGKGTRPKRGKYRNYDRDSLVEAVKAVQRGEMSVHRAGSYYGVPHSTLEYKVKERHLMRPRKREPKPQPDLVGLTGAANKVNANLAGLNHLDKLKAGNNAANSSSNINNNSSSSSSGSKLSNALKNNSSAAAAAAAVTAATSNGMKLSMFEAPPRLPFQFWAAPNAGANYGLDFNCNPDVFNHQMNAIEYAENVYGNIIRKKLENESDPGSNVSAGNGNGHALLDQLLVKKTPLPFTNNRSNDYSAAAAAAAVAAANVCGSSSSNSEGIKRAGSPMGVYADVKRERLSPMRGMESASSDEEHVTSKNINNNNNNNNNSDLAHNKNNNSNNNNGNSNNGNGRSRMTSRDSDTDGSSLKSEQSHSSLAAAAAAGNKMMDLNGSVKFDPDAAVTAPISPSNSILHEKLAQIKAEQSDCNASEDQL</sequence>
<dbReference type="GO" id="GO:0005634">
    <property type="term" value="C:nucleus"/>
    <property type="evidence" value="ECO:0007669"/>
    <property type="project" value="UniProtKB-SubCell"/>
</dbReference>
<feature type="region of interest" description="Disordered" evidence="7">
    <location>
        <begin position="516"/>
        <end position="573"/>
    </location>
</feature>
<keyword evidence="9" id="KW-1185">Reference proteome</keyword>
<feature type="region of interest" description="Disordered" evidence="7">
    <location>
        <begin position="661"/>
        <end position="683"/>
    </location>
</feature>
<dbReference type="GO" id="GO:0006357">
    <property type="term" value="P:regulation of transcription by RNA polymerase II"/>
    <property type="evidence" value="ECO:0007669"/>
    <property type="project" value="TreeGrafter"/>
</dbReference>
<feature type="compositionally biased region" description="Polar residues" evidence="7">
    <location>
        <begin position="122"/>
        <end position="131"/>
    </location>
</feature>
<dbReference type="InterPro" id="IPR007889">
    <property type="entry name" value="HTH_Psq"/>
</dbReference>
<feature type="domain" description="HTH psq-type" evidence="8">
    <location>
        <begin position="566"/>
        <end position="618"/>
    </location>
</feature>
<evidence type="ECO:0000313" key="10">
    <source>
        <dbReference type="RefSeq" id="XP_051863610.1"/>
    </source>
</evidence>
<feature type="compositionally biased region" description="Low complexity" evidence="7">
    <location>
        <begin position="51"/>
        <end position="61"/>
    </location>
</feature>
<evidence type="ECO:0000256" key="2">
    <source>
        <dbReference type="ARBA" id="ARBA00023015"/>
    </source>
</evidence>
<protein>
    <submittedName>
        <fullName evidence="10">Hybrid signal transduction histidine kinase A isoform X4</fullName>
    </submittedName>
</protein>
<feature type="compositionally biased region" description="Low complexity" evidence="7">
    <location>
        <begin position="370"/>
        <end position="384"/>
    </location>
</feature>
<feature type="region of interest" description="Disordered" evidence="7">
    <location>
        <begin position="450"/>
        <end position="496"/>
    </location>
</feature>
<evidence type="ECO:0000256" key="5">
    <source>
        <dbReference type="ARBA" id="ARBA00023242"/>
    </source>
</evidence>
<feature type="region of interest" description="Disordered" evidence="7">
    <location>
        <begin position="1"/>
        <end position="64"/>
    </location>
</feature>
<feature type="region of interest" description="Disordered" evidence="7">
    <location>
        <begin position="179"/>
        <end position="218"/>
    </location>
</feature>
<feature type="compositionally biased region" description="Polar residues" evidence="7">
    <location>
        <begin position="451"/>
        <end position="460"/>
    </location>
</feature>
<keyword evidence="3 6" id="KW-0238">DNA-binding</keyword>
<feature type="compositionally biased region" description="Low complexity" evidence="7">
    <location>
        <begin position="532"/>
        <end position="543"/>
    </location>
</feature>
<accession>A0A9C6T2D7</accession>
<dbReference type="PANTHER" id="PTHR21545:SF13">
    <property type="entry name" value="ECDYSONE-INDUCED PROTEIN 93F, ISOFORM C"/>
    <property type="match status" value="1"/>
</dbReference>
<feature type="compositionally biased region" description="Low complexity" evidence="7">
    <location>
        <begin position="461"/>
        <end position="494"/>
    </location>
</feature>
<feature type="region of interest" description="Disordered" evidence="7">
    <location>
        <begin position="359"/>
        <end position="434"/>
    </location>
</feature>
<dbReference type="GO" id="GO:0016301">
    <property type="term" value="F:kinase activity"/>
    <property type="evidence" value="ECO:0007669"/>
    <property type="project" value="UniProtKB-KW"/>
</dbReference>
<dbReference type="SUPFAM" id="SSF46689">
    <property type="entry name" value="Homeodomain-like"/>
    <property type="match status" value="1"/>
</dbReference>
<evidence type="ECO:0000256" key="7">
    <source>
        <dbReference type="SAM" id="MobiDB-lite"/>
    </source>
</evidence>
<feature type="region of interest" description="Disordered" evidence="7">
    <location>
        <begin position="849"/>
        <end position="927"/>
    </location>
</feature>
<evidence type="ECO:0000256" key="1">
    <source>
        <dbReference type="ARBA" id="ARBA00004123"/>
    </source>
</evidence>
<keyword evidence="10" id="KW-0808">Transferase</keyword>
<dbReference type="GeneID" id="117576414"/>
<feature type="region of interest" description="Disordered" evidence="7">
    <location>
        <begin position="615"/>
        <end position="634"/>
    </location>
</feature>
<keyword evidence="4" id="KW-0804">Transcription</keyword>
<evidence type="ECO:0000313" key="9">
    <source>
        <dbReference type="Proteomes" id="UP000515160"/>
    </source>
</evidence>
<feature type="region of interest" description="Disordered" evidence="7">
    <location>
        <begin position="287"/>
        <end position="317"/>
    </location>
</feature>
<evidence type="ECO:0000256" key="3">
    <source>
        <dbReference type="ARBA" id="ARBA00023125"/>
    </source>
</evidence>
<feature type="compositionally biased region" description="Low complexity" evidence="7">
    <location>
        <begin position="206"/>
        <end position="218"/>
    </location>
</feature>
<reference evidence="10" key="1">
    <citation type="submission" date="2025-08" db="UniProtKB">
        <authorList>
            <consortium name="RefSeq"/>
        </authorList>
    </citation>
    <scope>IDENTIFICATION</scope>
    <source>
        <strain evidence="10">15112-1751.03</strain>
        <tissue evidence="10">Whole Adult</tissue>
    </source>
</reference>
<keyword evidence="10" id="KW-0418">Kinase</keyword>
<keyword evidence="2" id="KW-0805">Transcription regulation</keyword>
<feature type="compositionally biased region" description="Low complexity" evidence="7">
    <location>
        <begin position="867"/>
        <end position="900"/>
    </location>
</feature>
<organism evidence="9 10">
    <name type="scientific">Drosophila albomicans</name>
    <name type="common">Fruit fly</name>
    <dbReference type="NCBI Taxonomy" id="7291"/>
    <lineage>
        <taxon>Eukaryota</taxon>
        <taxon>Metazoa</taxon>
        <taxon>Ecdysozoa</taxon>
        <taxon>Arthropoda</taxon>
        <taxon>Hexapoda</taxon>
        <taxon>Insecta</taxon>
        <taxon>Pterygota</taxon>
        <taxon>Neoptera</taxon>
        <taxon>Endopterygota</taxon>
        <taxon>Diptera</taxon>
        <taxon>Brachycera</taxon>
        <taxon>Muscomorpha</taxon>
        <taxon>Ephydroidea</taxon>
        <taxon>Drosophilidae</taxon>
        <taxon>Drosophila</taxon>
    </lineage>
</organism>
<feature type="compositionally biased region" description="Low complexity" evidence="7">
    <location>
        <begin position="550"/>
        <end position="561"/>
    </location>
</feature>
<dbReference type="GO" id="GO:0003677">
    <property type="term" value="F:DNA binding"/>
    <property type="evidence" value="ECO:0007669"/>
    <property type="project" value="UniProtKB-UniRule"/>
</dbReference>
<dbReference type="FunFam" id="1.10.10.60:FF:000019">
    <property type="entry name" value="Ligand-dependent corepressor isoform 1"/>
    <property type="match status" value="1"/>
</dbReference>
<feature type="compositionally biased region" description="Low complexity" evidence="7">
    <location>
        <begin position="914"/>
        <end position="927"/>
    </location>
</feature>
<evidence type="ECO:0000256" key="4">
    <source>
        <dbReference type="ARBA" id="ARBA00023163"/>
    </source>
</evidence>
<feature type="DNA-binding region" description="H-T-H motif" evidence="6">
    <location>
        <begin position="594"/>
        <end position="614"/>
    </location>
</feature>
<keyword evidence="5 6" id="KW-0539">Nucleus</keyword>
<dbReference type="Proteomes" id="UP000515160">
    <property type="component" value="Chromosome 2R"/>
</dbReference>
<feature type="region of interest" description="Disordered" evidence="7">
    <location>
        <begin position="121"/>
        <end position="157"/>
    </location>
</feature>
<dbReference type="RefSeq" id="XP_051863610.1">
    <property type="nucleotide sequence ID" value="XM_052007650.1"/>
</dbReference>
<dbReference type="AlphaFoldDB" id="A0A9C6T2D7"/>
<dbReference type="PROSITE" id="PS50960">
    <property type="entry name" value="HTH_PSQ"/>
    <property type="match status" value="1"/>
</dbReference>
<evidence type="ECO:0000256" key="6">
    <source>
        <dbReference type="PROSITE-ProRule" id="PRU00320"/>
    </source>
</evidence>
<proteinExistence type="predicted"/>
<evidence type="ECO:0000259" key="8">
    <source>
        <dbReference type="PROSITE" id="PS50960"/>
    </source>
</evidence>
<dbReference type="PANTHER" id="PTHR21545">
    <property type="entry name" value="TRANSCRIPTION FACTOR MLR1/2"/>
    <property type="match status" value="1"/>
</dbReference>
<feature type="compositionally biased region" description="Low complexity" evidence="7">
    <location>
        <begin position="8"/>
        <end position="35"/>
    </location>
</feature>